<evidence type="ECO:0000256" key="7">
    <source>
        <dbReference type="ARBA" id="ARBA00022777"/>
    </source>
</evidence>
<dbReference type="PROSITE" id="PS50109">
    <property type="entry name" value="HIS_KIN"/>
    <property type="match status" value="1"/>
</dbReference>
<dbReference type="GO" id="GO:0005886">
    <property type="term" value="C:plasma membrane"/>
    <property type="evidence" value="ECO:0007669"/>
    <property type="project" value="UniProtKB-SubCell"/>
</dbReference>
<accession>A0A3N1ZWY3</accession>
<keyword evidence="8" id="KW-0902">Two-component regulatory system</keyword>
<proteinExistence type="predicted"/>
<dbReference type="PANTHER" id="PTHR45453:SF1">
    <property type="entry name" value="PHOSPHATE REGULON SENSOR PROTEIN PHOR"/>
    <property type="match status" value="1"/>
</dbReference>
<dbReference type="InterPro" id="IPR005467">
    <property type="entry name" value="His_kinase_dom"/>
</dbReference>
<dbReference type="InterPro" id="IPR004358">
    <property type="entry name" value="Sig_transdc_His_kin-like_C"/>
</dbReference>
<dbReference type="AlphaFoldDB" id="A0A3N1ZWY3"/>
<evidence type="ECO:0000256" key="6">
    <source>
        <dbReference type="ARBA" id="ARBA00022679"/>
    </source>
</evidence>
<dbReference type="Pfam" id="PF00512">
    <property type="entry name" value="HisKA"/>
    <property type="match status" value="1"/>
</dbReference>
<evidence type="ECO:0000256" key="9">
    <source>
        <dbReference type="ARBA" id="ARBA00023136"/>
    </source>
</evidence>
<dbReference type="RefSeq" id="WP_123576189.1">
    <property type="nucleotide sequence ID" value="NZ_RKHG01000001.1"/>
</dbReference>
<dbReference type="CDD" id="cd00082">
    <property type="entry name" value="HisKA"/>
    <property type="match status" value="1"/>
</dbReference>
<dbReference type="InterPro" id="IPR003661">
    <property type="entry name" value="HisK_dim/P_dom"/>
</dbReference>
<evidence type="ECO:0000313" key="13">
    <source>
        <dbReference type="Proteomes" id="UP000275749"/>
    </source>
</evidence>
<evidence type="ECO:0000256" key="4">
    <source>
        <dbReference type="ARBA" id="ARBA00012438"/>
    </source>
</evidence>
<dbReference type="PANTHER" id="PTHR45453">
    <property type="entry name" value="PHOSPHATE REGULON SENSOR PROTEIN PHOR"/>
    <property type="match status" value="1"/>
</dbReference>
<keyword evidence="7 12" id="KW-0418">Kinase</keyword>
<gene>
    <name evidence="12" type="ORF">EDD41_2623</name>
</gene>
<evidence type="ECO:0000256" key="2">
    <source>
        <dbReference type="ARBA" id="ARBA00001968"/>
    </source>
</evidence>
<dbReference type="GO" id="GO:0000155">
    <property type="term" value="F:phosphorelay sensor kinase activity"/>
    <property type="evidence" value="ECO:0007669"/>
    <property type="project" value="InterPro"/>
</dbReference>
<dbReference type="Pfam" id="PF02518">
    <property type="entry name" value="HATPase_c"/>
    <property type="match status" value="1"/>
</dbReference>
<evidence type="ECO:0000313" key="12">
    <source>
        <dbReference type="EMBL" id="ROR55359.1"/>
    </source>
</evidence>
<dbReference type="GO" id="GO:0004721">
    <property type="term" value="F:phosphoprotein phosphatase activity"/>
    <property type="evidence" value="ECO:0007669"/>
    <property type="project" value="TreeGrafter"/>
</dbReference>
<dbReference type="PRINTS" id="PR00344">
    <property type="entry name" value="BCTRLSENSOR"/>
</dbReference>
<dbReference type="Gene3D" id="1.10.287.130">
    <property type="match status" value="1"/>
</dbReference>
<sequence length="387" mass="42531">MTALWILLGLALGLVLGIGVTWWWMRSLSRYEQVAQPEPTKPSVVEPQVVEVVNLLRSAALVIGPHDEVLHSNPQARTLGICRGDRVVIAEVLEQIRAVRRQQEPVVFDTEVGRGIGAPSLHLNVRVSPLGDRQVLVLADDRTPLLRVDETRRDFVANVGHELKTPIGAVRLLAEAVETAADDPEAVRHFAARMQRESARLGELVTQIIDLSRLQADDPMLRAEFVQVGDILDDALARSRELATKRAVNLVRTGDEEFTVLGDRTQLTDALANLVTNAIVYSDEKARVAITTSLVDEDGDNFVEVSVADNGIGISDENQQRIFERFYRVDYGRSRDNGGTGLGLSIVKHIAAVHGGTVNVWSKLGQGSTFTIRLPLQPSTLESERLS</sequence>
<dbReference type="SMART" id="SM00388">
    <property type="entry name" value="HisKA"/>
    <property type="match status" value="1"/>
</dbReference>
<dbReference type="CDD" id="cd00075">
    <property type="entry name" value="HATPase"/>
    <property type="match status" value="1"/>
</dbReference>
<dbReference type="FunFam" id="1.10.287.130:FF:000001">
    <property type="entry name" value="Two-component sensor histidine kinase"/>
    <property type="match status" value="1"/>
</dbReference>
<evidence type="ECO:0000256" key="5">
    <source>
        <dbReference type="ARBA" id="ARBA00022553"/>
    </source>
</evidence>
<dbReference type="SMART" id="SM00387">
    <property type="entry name" value="HATPase_c"/>
    <property type="match status" value="1"/>
</dbReference>
<comment type="caution">
    <text evidence="12">The sequence shown here is derived from an EMBL/GenBank/DDBJ whole genome shotgun (WGS) entry which is preliminary data.</text>
</comment>
<comment type="cofactor">
    <cofactor evidence="2">
        <name>a divalent metal cation</name>
        <dbReference type="ChEBI" id="CHEBI:60240"/>
    </cofactor>
</comment>
<dbReference type="SUPFAM" id="SSF47384">
    <property type="entry name" value="Homodimeric domain of signal transducing histidine kinase"/>
    <property type="match status" value="1"/>
</dbReference>
<keyword evidence="6" id="KW-0808">Transferase</keyword>
<dbReference type="EMBL" id="RKHG01000001">
    <property type="protein sequence ID" value="ROR55359.1"/>
    <property type="molecule type" value="Genomic_DNA"/>
</dbReference>
<evidence type="ECO:0000259" key="11">
    <source>
        <dbReference type="PROSITE" id="PS50109"/>
    </source>
</evidence>
<protein>
    <recommendedName>
        <fullName evidence="10">Sensor-like histidine kinase SenX3</fullName>
        <ecNumber evidence="4">2.7.13.3</ecNumber>
    </recommendedName>
</protein>
<dbReference type="InterPro" id="IPR003594">
    <property type="entry name" value="HATPase_dom"/>
</dbReference>
<dbReference type="Gene3D" id="3.30.565.10">
    <property type="entry name" value="Histidine kinase-like ATPase, C-terminal domain"/>
    <property type="match status" value="1"/>
</dbReference>
<organism evidence="12 13">
    <name type="scientific">Luteococcus japonicus</name>
    <dbReference type="NCBI Taxonomy" id="33984"/>
    <lineage>
        <taxon>Bacteria</taxon>
        <taxon>Bacillati</taxon>
        <taxon>Actinomycetota</taxon>
        <taxon>Actinomycetes</taxon>
        <taxon>Propionibacteriales</taxon>
        <taxon>Propionibacteriaceae</taxon>
        <taxon>Luteococcus</taxon>
    </lineage>
</organism>
<reference evidence="12 13" key="1">
    <citation type="submission" date="2018-11" db="EMBL/GenBank/DDBJ databases">
        <title>Sequencing the genomes of 1000 actinobacteria strains.</title>
        <authorList>
            <person name="Klenk H.-P."/>
        </authorList>
    </citation>
    <scope>NUCLEOTIDE SEQUENCE [LARGE SCALE GENOMIC DNA]</scope>
    <source>
        <strain evidence="12 13">DSM 10546</strain>
    </source>
</reference>
<evidence type="ECO:0000256" key="1">
    <source>
        <dbReference type="ARBA" id="ARBA00000085"/>
    </source>
</evidence>
<evidence type="ECO:0000256" key="10">
    <source>
        <dbReference type="ARBA" id="ARBA00039401"/>
    </source>
</evidence>
<dbReference type="GO" id="GO:0005509">
    <property type="term" value="F:calcium ion binding"/>
    <property type="evidence" value="ECO:0007669"/>
    <property type="project" value="UniProtKB-ARBA"/>
</dbReference>
<dbReference type="EC" id="2.7.13.3" evidence="4"/>
<dbReference type="InterPro" id="IPR036890">
    <property type="entry name" value="HATPase_C_sf"/>
</dbReference>
<comment type="catalytic activity">
    <reaction evidence="1">
        <text>ATP + protein L-histidine = ADP + protein N-phospho-L-histidine.</text>
        <dbReference type="EC" id="2.7.13.3"/>
    </reaction>
</comment>
<keyword evidence="5" id="KW-0597">Phosphoprotein</keyword>
<dbReference type="FunFam" id="3.30.565.10:FF:000006">
    <property type="entry name" value="Sensor histidine kinase WalK"/>
    <property type="match status" value="1"/>
</dbReference>
<evidence type="ECO:0000256" key="8">
    <source>
        <dbReference type="ARBA" id="ARBA00023012"/>
    </source>
</evidence>
<dbReference type="InterPro" id="IPR036097">
    <property type="entry name" value="HisK_dim/P_sf"/>
</dbReference>
<name>A0A3N1ZWY3_9ACTN</name>
<evidence type="ECO:0000256" key="3">
    <source>
        <dbReference type="ARBA" id="ARBA00004236"/>
    </source>
</evidence>
<keyword evidence="9" id="KW-0472">Membrane</keyword>
<comment type="subcellular location">
    <subcellularLocation>
        <location evidence="3">Cell membrane</location>
    </subcellularLocation>
</comment>
<dbReference type="InterPro" id="IPR050351">
    <property type="entry name" value="BphY/WalK/GraS-like"/>
</dbReference>
<dbReference type="GO" id="GO:0016036">
    <property type="term" value="P:cellular response to phosphate starvation"/>
    <property type="evidence" value="ECO:0007669"/>
    <property type="project" value="TreeGrafter"/>
</dbReference>
<feature type="domain" description="Histidine kinase" evidence="11">
    <location>
        <begin position="158"/>
        <end position="378"/>
    </location>
</feature>
<dbReference type="SUPFAM" id="SSF55874">
    <property type="entry name" value="ATPase domain of HSP90 chaperone/DNA topoisomerase II/histidine kinase"/>
    <property type="match status" value="1"/>
</dbReference>
<dbReference type="Proteomes" id="UP000275749">
    <property type="component" value="Unassembled WGS sequence"/>
</dbReference>